<dbReference type="GO" id="GO:0017080">
    <property type="term" value="F:sodium channel regulator activity"/>
    <property type="evidence" value="ECO:0007669"/>
    <property type="project" value="TreeGrafter"/>
</dbReference>
<reference evidence="2 3" key="1">
    <citation type="journal article" date="2018" name="Nat. Ecol. Evol.">
        <title>Genomic signatures of mitonuclear coevolution across populations of Tigriopus californicus.</title>
        <authorList>
            <person name="Barreto F.S."/>
            <person name="Watson E.T."/>
            <person name="Lima T.G."/>
            <person name="Willett C.S."/>
            <person name="Edmands S."/>
            <person name="Li W."/>
            <person name="Burton R.S."/>
        </authorList>
    </citation>
    <scope>NUCLEOTIDE SEQUENCE [LARGE SCALE GENOMIC DNA]</scope>
    <source>
        <strain evidence="2 3">San Diego</strain>
    </source>
</reference>
<dbReference type="AlphaFoldDB" id="A0A553NX03"/>
<evidence type="ECO:0000313" key="2">
    <source>
        <dbReference type="EMBL" id="TRY69959.1"/>
    </source>
</evidence>
<feature type="transmembrane region" description="Helical" evidence="1">
    <location>
        <begin position="12"/>
        <end position="38"/>
    </location>
</feature>
<evidence type="ECO:0000313" key="3">
    <source>
        <dbReference type="Proteomes" id="UP000318571"/>
    </source>
</evidence>
<proteinExistence type="predicted"/>
<keyword evidence="1" id="KW-0812">Transmembrane</keyword>
<protein>
    <submittedName>
        <fullName evidence="2">Uncharacterized protein</fullName>
    </submittedName>
</protein>
<dbReference type="OrthoDB" id="6349518at2759"/>
<dbReference type="PANTHER" id="PTHR12335">
    <property type="entry name" value="TIPE PROTEIN TEMPERATURE-INDUCED PARALYTIC E"/>
    <property type="match status" value="1"/>
</dbReference>
<dbReference type="Proteomes" id="UP000318571">
    <property type="component" value="Chromosome 9"/>
</dbReference>
<evidence type="ECO:0000256" key="1">
    <source>
        <dbReference type="SAM" id="Phobius"/>
    </source>
</evidence>
<keyword evidence="3" id="KW-1185">Reference proteome</keyword>
<keyword evidence="1" id="KW-0472">Membrane</keyword>
<organism evidence="2 3">
    <name type="scientific">Tigriopus californicus</name>
    <name type="common">Marine copepod</name>
    <dbReference type="NCBI Taxonomy" id="6832"/>
    <lineage>
        <taxon>Eukaryota</taxon>
        <taxon>Metazoa</taxon>
        <taxon>Ecdysozoa</taxon>
        <taxon>Arthropoda</taxon>
        <taxon>Crustacea</taxon>
        <taxon>Multicrustacea</taxon>
        <taxon>Hexanauplia</taxon>
        <taxon>Copepoda</taxon>
        <taxon>Harpacticoida</taxon>
        <taxon>Harpacticidae</taxon>
        <taxon>Tigriopus</taxon>
    </lineage>
</organism>
<dbReference type="GO" id="GO:0005886">
    <property type="term" value="C:plasma membrane"/>
    <property type="evidence" value="ECO:0007669"/>
    <property type="project" value="TreeGrafter"/>
</dbReference>
<gene>
    <name evidence="2" type="ORF">TCAL_04884</name>
</gene>
<keyword evidence="1" id="KW-1133">Transmembrane helix</keyword>
<dbReference type="EMBL" id="VCGU01000009">
    <property type="protein sequence ID" value="TRY69959.1"/>
    <property type="molecule type" value="Genomic_DNA"/>
</dbReference>
<dbReference type="GO" id="GO:0002028">
    <property type="term" value="P:regulation of sodium ion transport"/>
    <property type="evidence" value="ECO:0007669"/>
    <property type="project" value="TreeGrafter"/>
</dbReference>
<comment type="caution">
    <text evidence="2">The sequence shown here is derived from an EMBL/GenBank/DDBJ whole genome shotgun (WGS) entry which is preliminary data.</text>
</comment>
<dbReference type="OMA" id="WHCERRC"/>
<name>A0A553NX03_TIGCA</name>
<feature type="transmembrane region" description="Helical" evidence="1">
    <location>
        <begin position="436"/>
        <end position="459"/>
    </location>
</feature>
<dbReference type="PANTHER" id="PTHR12335:SF3">
    <property type="entry name" value="IP11896P"/>
    <property type="match status" value="1"/>
</dbReference>
<accession>A0A553NX03</accession>
<dbReference type="InterPro" id="IPR031578">
    <property type="entry name" value="TipE"/>
</dbReference>
<sequence>MAKFEAPERMVCCTLCMCMAVAVFSSVALVYLTALVYMPAKREINSGLSDVPVVCTTVQRMETDDCDWYSCGEWCLSKSSHCVKLWAQVRRNGTDLELRGCQNIHDITCMVLDDDFVEKKSCSTDSDCASHNQRFFSKCPNYDCGTLKQPFRCDSKVHRCVSVRQYRNCKNDDVCTDLHHLFHCQDGLCQNITSVFECTIEDLGPPLDCRDKRNCITLKGYFMCEHGVCRQLIWPWHCERRCPSLTTNDKQNVILLSGDRMLSANCDIAIKAATSITSDKETIWRDVQNDRNAILMASCTSVKLRQEVESGSSVIEAGDCVNGTLMPRQILPGPKANYTSIHDIFGNLGHKFKLDQHGKGHQLIPFDSDIIIYNKTKLLINTEACINTLQEECTEFYLDHRRDGRNYSARDRFPCFYTPNHERFVTTRFSINQTRYIFLISFAVPASLWVLSCSCLFGCSKMLRVEENGEMRVRCRKELFVEDSEVPARKPSVKRRSIKVKKPSV</sequence>